<dbReference type="PANTHER" id="PTHR48049">
    <property type="entry name" value="GLYCOSYLTRANSFERASE"/>
    <property type="match status" value="1"/>
</dbReference>
<evidence type="ECO:0000256" key="3">
    <source>
        <dbReference type="RuleBase" id="RU003718"/>
    </source>
</evidence>
<comment type="similarity">
    <text evidence="1 3">Belongs to the UDP-glycosyltransferase family.</text>
</comment>
<proteinExistence type="inferred from homology"/>
<evidence type="ECO:0000313" key="5">
    <source>
        <dbReference type="EMBL" id="KAF8408983.1"/>
    </source>
</evidence>
<accession>A0A834ZPP4</accession>
<evidence type="ECO:0000256" key="4">
    <source>
        <dbReference type="RuleBase" id="RU362057"/>
    </source>
</evidence>
<dbReference type="InterPro" id="IPR002213">
    <property type="entry name" value="UDP_glucos_trans"/>
</dbReference>
<evidence type="ECO:0000256" key="2">
    <source>
        <dbReference type="ARBA" id="ARBA00022679"/>
    </source>
</evidence>
<dbReference type="OMA" id="LQYWIIS"/>
<dbReference type="Gene3D" id="3.40.50.2000">
    <property type="entry name" value="Glycogen Phosphorylase B"/>
    <property type="match status" value="2"/>
</dbReference>
<dbReference type="OrthoDB" id="5835829at2759"/>
<keyword evidence="2 3" id="KW-0808">Transferase</keyword>
<dbReference type="SUPFAM" id="SSF53756">
    <property type="entry name" value="UDP-Glycosyltransferase/glycogen phosphorylase"/>
    <property type="match status" value="1"/>
</dbReference>
<gene>
    <name evidence="5" type="ORF">HHK36_005054</name>
</gene>
<dbReference type="Pfam" id="PF00201">
    <property type="entry name" value="UDPGT"/>
    <property type="match status" value="1"/>
</dbReference>
<evidence type="ECO:0000313" key="6">
    <source>
        <dbReference type="Proteomes" id="UP000655225"/>
    </source>
</evidence>
<keyword evidence="6" id="KW-1185">Reference proteome</keyword>
<dbReference type="InterPro" id="IPR035595">
    <property type="entry name" value="UDP_glycos_trans_CS"/>
</dbReference>
<sequence>MGNQTRSSTFHVAMYPWFAFGHLTPFLQISNKLAEKGHRISFLLPTKTQPKLEQFNLHPHLIHFIPLALPHVDGLPPGAETTSDVPLNLQPLIMTAMDRTQPQIESLLKDLKPDLIFFDFTHWVAPLARTLGIKSVQYCITCAASISYLLTPASSKMDQGIQLSEDDLMHPPPDFPPSSIKLHRFEARGMTFITYREYGSGVSFYERLTYAMRDCDAISYRSCREIEGKYSDYIEKKYNKPVLLSGPILPDPPTSSLEDKWENWLNGFKPRSVVYCAFGSECYLKMDQFQELLLGFELTEMPFFVALKPPIGAKTIEEALPEGFKKRVEGRGVVEGGWVQQQLILGHPSVGCFVSHSGISSLTESLVNDPQLVLLPYSGDQFVNARLMSGDLKVGVEVERREEDGWFTKESVCKAVKLVMEESSEIGREVQSNRLKLREVLLKEGFESGYINSFIEKLQDLIQ</sequence>
<comment type="caution">
    <text evidence="5">The sequence shown here is derived from an EMBL/GenBank/DDBJ whole genome shotgun (WGS) entry which is preliminary data.</text>
</comment>
<dbReference type="AlphaFoldDB" id="A0A834ZPP4"/>
<dbReference type="FunFam" id="3.40.50.2000:FF:000037">
    <property type="entry name" value="Glycosyltransferase"/>
    <property type="match status" value="1"/>
</dbReference>
<evidence type="ECO:0000256" key="1">
    <source>
        <dbReference type="ARBA" id="ARBA00009995"/>
    </source>
</evidence>
<dbReference type="Proteomes" id="UP000655225">
    <property type="component" value="Unassembled WGS sequence"/>
</dbReference>
<dbReference type="InterPro" id="IPR050481">
    <property type="entry name" value="UDP-glycosyltransf_plant"/>
</dbReference>
<dbReference type="PROSITE" id="PS00375">
    <property type="entry name" value="UDPGT"/>
    <property type="match status" value="1"/>
</dbReference>
<dbReference type="EC" id="2.4.1.-" evidence="4"/>
<dbReference type="CDD" id="cd03784">
    <property type="entry name" value="GT1_Gtf-like"/>
    <property type="match status" value="1"/>
</dbReference>
<dbReference type="FunFam" id="3.40.50.2000:FF:000087">
    <property type="entry name" value="Glycosyltransferase"/>
    <property type="match status" value="1"/>
</dbReference>
<reference evidence="5 6" key="1">
    <citation type="submission" date="2020-04" db="EMBL/GenBank/DDBJ databases">
        <title>Plant Genome Project.</title>
        <authorList>
            <person name="Zhang R.-G."/>
        </authorList>
    </citation>
    <scope>NUCLEOTIDE SEQUENCE [LARGE SCALE GENOMIC DNA]</scope>
    <source>
        <strain evidence="5">YNK0</strain>
        <tissue evidence="5">Leaf</tissue>
    </source>
</reference>
<name>A0A834ZPP4_TETSI</name>
<keyword evidence="3" id="KW-0328">Glycosyltransferase</keyword>
<dbReference type="GO" id="GO:0035251">
    <property type="term" value="F:UDP-glucosyltransferase activity"/>
    <property type="evidence" value="ECO:0007669"/>
    <property type="project" value="InterPro"/>
</dbReference>
<dbReference type="EMBL" id="JABCRI010000003">
    <property type="protein sequence ID" value="KAF8408983.1"/>
    <property type="molecule type" value="Genomic_DNA"/>
</dbReference>
<dbReference type="PANTHER" id="PTHR48049:SF34">
    <property type="entry name" value="UDP-GLYCOSYLTRANSFERASE 79B30-LIKE"/>
    <property type="match status" value="1"/>
</dbReference>
<organism evidence="5 6">
    <name type="scientific">Tetracentron sinense</name>
    <name type="common">Spur-leaf</name>
    <dbReference type="NCBI Taxonomy" id="13715"/>
    <lineage>
        <taxon>Eukaryota</taxon>
        <taxon>Viridiplantae</taxon>
        <taxon>Streptophyta</taxon>
        <taxon>Embryophyta</taxon>
        <taxon>Tracheophyta</taxon>
        <taxon>Spermatophyta</taxon>
        <taxon>Magnoliopsida</taxon>
        <taxon>Trochodendrales</taxon>
        <taxon>Trochodendraceae</taxon>
        <taxon>Tetracentron</taxon>
    </lineage>
</organism>
<protein>
    <recommendedName>
        <fullName evidence="4">Glycosyltransferase</fullName>
        <ecNumber evidence="4">2.4.1.-</ecNumber>
    </recommendedName>
</protein>